<gene>
    <name evidence="2" type="ORF">GCM10010389_06050</name>
</gene>
<dbReference type="AlphaFoldDB" id="A0A918V500"/>
<feature type="region of interest" description="Disordered" evidence="1">
    <location>
        <begin position="1"/>
        <end position="67"/>
    </location>
</feature>
<feature type="compositionally biased region" description="Gly residues" evidence="1">
    <location>
        <begin position="17"/>
        <end position="28"/>
    </location>
</feature>
<comment type="caution">
    <text evidence="2">The sequence shown here is derived from an EMBL/GenBank/DDBJ whole genome shotgun (WGS) entry which is preliminary data.</text>
</comment>
<sequence length="67" mass="6696">MSPPRAPSRPGRFAGLRGAGAEGPGGAGVLSATGAGAPGPGMHRTRPGRPELDQDLGQDPGRDLLRI</sequence>
<reference evidence="2" key="1">
    <citation type="journal article" date="2014" name="Int. J. Syst. Evol. Microbiol.">
        <title>Complete genome sequence of Corynebacterium casei LMG S-19264T (=DSM 44701T), isolated from a smear-ripened cheese.</title>
        <authorList>
            <consortium name="US DOE Joint Genome Institute (JGI-PGF)"/>
            <person name="Walter F."/>
            <person name="Albersmeier A."/>
            <person name="Kalinowski J."/>
            <person name="Ruckert C."/>
        </authorList>
    </citation>
    <scope>NUCLEOTIDE SEQUENCE</scope>
    <source>
        <strain evidence="2">JCM 5016</strain>
    </source>
</reference>
<evidence type="ECO:0000256" key="1">
    <source>
        <dbReference type="SAM" id="MobiDB-lite"/>
    </source>
</evidence>
<dbReference type="Proteomes" id="UP000623010">
    <property type="component" value="Unassembled WGS sequence"/>
</dbReference>
<name>A0A918V500_9ACTN</name>
<dbReference type="EMBL" id="BMWH01000002">
    <property type="protein sequence ID" value="GGZ71646.1"/>
    <property type="molecule type" value="Genomic_DNA"/>
</dbReference>
<organism evidence="2 3">
    <name type="scientific">Streptomyces echinoruber</name>
    <dbReference type="NCBI Taxonomy" id="68898"/>
    <lineage>
        <taxon>Bacteria</taxon>
        <taxon>Bacillati</taxon>
        <taxon>Actinomycetota</taxon>
        <taxon>Actinomycetes</taxon>
        <taxon>Kitasatosporales</taxon>
        <taxon>Streptomycetaceae</taxon>
        <taxon>Streptomyces</taxon>
    </lineage>
</organism>
<proteinExistence type="predicted"/>
<accession>A0A918V500</accession>
<keyword evidence="3" id="KW-1185">Reference proteome</keyword>
<reference evidence="2" key="2">
    <citation type="submission" date="2020-09" db="EMBL/GenBank/DDBJ databases">
        <authorList>
            <person name="Sun Q."/>
            <person name="Ohkuma M."/>
        </authorList>
    </citation>
    <scope>NUCLEOTIDE SEQUENCE</scope>
    <source>
        <strain evidence="2">JCM 5016</strain>
    </source>
</reference>
<protein>
    <submittedName>
        <fullName evidence="2">Uncharacterized protein</fullName>
    </submittedName>
</protein>
<evidence type="ECO:0000313" key="2">
    <source>
        <dbReference type="EMBL" id="GGZ71646.1"/>
    </source>
</evidence>
<evidence type="ECO:0000313" key="3">
    <source>
        <dbReference type="Proteomes" id="UP000623010"/>
    </source>
</evidence>